<keyword evidence="5 11" id="KW-0812">Transmembrane</keyword>
<dbReference type="PANTHER" id="PTHR11214:SF364">
    <property type="entry name" value="HEXOSYLTRANSFERASE"/>
    <property type="match status" value="1"/>
</dbReference>
<dbReference type="GO" id="GO:0006493">
    <property type="term" value="P:protein O-linked glycosylation"/>
    <property type="evidence" value="ECO:0007669"/>
    <property type="project" value="TreeGrafter"/>
</dbReference>
<keyword evidence="7 11" id="KW-1133">Transmembrane helix</keyword>
<protein>
    <recommendedName>
        <fullName evidence="11">Hexosyltransferase</fullName>
        <ecNumber evidence="11">2.4.1.-</ecNumber>
    </recommendedName>
</protein>
<evidence type="ECO:0000256" key="10">
    <source>
        <dbReference type="ARBA" id="ARBA00023180"/>
    </source>
</evidence>
<evidence type="ECO:0000256" key="5">
    <source>
        <dbReference type="ARBA" id="ARBA00022692"/>
    </source>
</evidence>
<dbReference type="AlphaFoldDB" id="A0A210QQY1"/>
<dbReference type="PROSITE" id="PS51257">
    <property type="entry name" value="PROKAR_LIPOPROTEIN"/>
    <property type="match status" value="1"/>
</dbReference>
<name>A0A210QQY1_MIZYE</name>
<keyword evidence="8 11" id="KW-0333">Golgi apparatus</keyword>
<keyword evidence="3 11" id="KW-0328">Glycosyltransferase</keyword>
<evidence type="ECO:0000256" key="4">
    <source>
        <dbReference type="ARBA" id="ARBA00022679"/>
    </source>
</evidence>
<proteinExistence type="inferred from homology"/>
<evidence type="ECO:0000256" key="8">
    <source>
        <dbReference type="ARBA" id="ARBA00023034"/>
    </source>
</evidence>
<reference evidence="12 13" key="1">
    <citation type="journal article" date="2017" name="Nat. Ecol. Evol.">
        <title>Scallop genome provides insights into evolution of bilaterian karyotype and development.</title>
        <authorList>
            <person name="Wang S."/>
            <person name="Zhang J."/>
            <person name="Jiao W."/>
            <person name="Li J."/>
            <person name="Xun X."/>
            <person name="Sun Y."/>
            <person name="Guo X."/>
            <person name="Huan P."/>
            <person name="Dong B."/>
            <person name="Zhang L."/>
            <person name="Hu X."/>
            <person name="Sun X."/>
            <person name="Wang J."/>
            <person name="Zhao C."/>
            <person name="Wang Y."/>
            <person name="Wang D."/>
            <person name="Huang X."/>
            <person name="Wang R."/>
            <person name="Lv J."/>
            <person name="Li Y."/>
            <person name="Zhang Z."/>
            <person name="Liu B."/>
            <person name="Lu W."/>
            <person name="Hui Y."/>
            <person name="Liang J."/>
            <person name="Zhou Z."/>
            <person name="Hou R."/>
            <person name="Li X."/>
            <person name="Liu Y."/>
            <person name="Li H."/>
            <person name="Ning X."/>
            <person name="Lin Y."/>
            <person name="Zhao L."/>
            <person name="Xing Q."/>
            <person name="Dou J."/>
            <person name="Li Y."/>
            <person name="Mao J."/>
            <person name="Guo H."/>
            <person name="Dou H."/>
            <person name="Li T."/>
            <person name="Mu C."/>
            <person name="Jiang W."/>
            <person name="Fu Q."/>
            <person name="Fu X."/>
            <person name="Miao Y."/>
            <person name="Liu J."/>
            <person name="Yu Q."/>
            <person name="Li R."/>
            <person name="Liao H."/>
            <person name="Li X."/>
            <person name="Kong Y."/>
            <person name="Jiang Z."/>
            <person name="Chourrout D."/>
            <person name="Li R."/>
            <person name="Bao Z."/>
        </authorList>
    </citation>
    <scope>NUCLEOTIDE SEQUENCE [LARGE SCALE GENOMIC DNA]</scope>
    <source>
        <strain evidence="12 13">PY_sf001</strain>
    </source>
</reference>
<organism evidence="12 13">
    <name type="scientific">Mizuhopecten yessoensis</name>
    <name type="common">Japanese scallop</name>
    <name type="synonym">Patinopecten yessoensis</name>
    <dbReference type="NCBI Taxonomy" id="6573"/>
    <lineage>
        <taxon>Eukaryota</taxon>
        <taxon>Metazoa</taxon>
        <taxon>Spiralia</taxon>
        <taxon>Lophotrochozoa</taxon>
        <taxon>Mollusca</taxon>
        <taxon>Bivalvia</taxon>
        <taxon>Autobranchia</taxon>
        <taxon>Pteriomorphia</taxon>
        <taxon>Pectinida</taxon>
        <taxon>Pectinoidea</taxon>
        <taxon>Pectinidae</taxon>
        <taxon>Mizuhopecten</taxon>
    </lineage>
</organism>
<comment type="caution">
    <text evidence="12">The sequence shown here is derived from an EMBL/GenBank/DDBJ whole genome shotgun (WGS) entry which is preliminary data.</text>
</comment>
<keyword evidence="6 11" id="KW-0735">Signal-anchor</keyword>
<keyword evidence="4 12" id="KW-0808">Transferase</keyword>
<feature type="transmembrane region" description="Helical" evidence="11">
    <location>
        <begin position="15"/>
        <end position="38"/>
    </location>
</feature>
<gene>
    <name evidence="12" type="ORF">KP79_PYT12337</name>
</gene>
<comment type="similarity">
    <text evidence="2 11">Belongs to the glycosyltransferase 31 family.</text>
</comment>
<evidence type="ECO:0000256" key="1">
    <source>
        <dbReference type="ARBA" id="ARBA00004323"/>
    </source>
</evidence>
<dbReference type="EMBL" id="NEDP02002316">
    <property type="protein sequence ID" value="OWF51150.1"/>
    <property type="molecule type" value="Genomic_DNA"/>
</dbReference>
<dbReference type="GO" id="GO:0016758">
    <property type="term" value="F:hexosyltransferase activity"/>
    <property type="evidence" value="ECO:0007669"/>
    <property type="project" value="InterPro"/>
</dbReference>
<evidence type="ECO:0000313" key="13">
    <source>
        <dbReference type="Proteomes" id="UP000242188"/>
    </source>
</evidence>
<evidence type="ECO:0000256" key="2">
    <source>
        <dbReference type="ARBA" id="ARBA00008661"/>
    </source>
</evidence>
<evidence type="ECO:0000256" key="7">
    <source>
        <dbReference type="ARBA" id="ARBA00022989"/>
    </source>
</evidence>
<dbReference type="FunFam" id="3.90.550.50:FF:000001">
    <property type="entry name" value="Hexosyltransferase"/>
    <property type="match status" value="1"/>
</dbReference>
<dbReference type="Proteomes" id="UP000242188">
    <property type="component" value="Unassembled WGS sequence"/>
</dbReference>
<dbReference type="STRING" id="6573.A0A210QQY1"/>
<evidence type="ECO:0000256" key="6">
    <source>
        <dbReference type="ARBA" id="ARBA00022968"/>
    </source>
</evidence>
<dbReference type="OrthoDB" id="6381420at2759"/>
<dbReference type="GO" id="GO:0000139">
    <property type="term" value="C:Golgi membrane"/>
    <property type="evidence" value="ECO:0007669"/>
    <property type="project" value="UniProtKB-SubCell"/>
</dbReference>
<evidence type="ECO:0000313" key="12">
    <source>
        <dbReference type="EMBL" id="OWF51150.1"/>
    </source>
</evidence>
<dbReference type="EC" id="2.4.1.-" evidence="11"/>
<keyword evidence="13" id="KW-1185">Reference proteome</keyword>
<dbReference type="InterPro" id="IPR002659">
    <property type="entry name" value="Glyco_trans_31"/>
</dbReference>
<dbReference type="PANTHER" id="PTHR11214">
    <property type="entry name" value="BETA-1,3-N-ACETYLGLUCOSAMINYLTRANSFERASE"/>
    <property type="match status" value="1"/>
</dbReference>
<keyword evidence="10" id="KW-0325">Glycoprotein</keyword>
<accession>A0A210QQY1</accession>
<dbReference type="Pfam" id="PF01762">
    <property type="entry name" value="Galactosyl_T"/>
    <property type="match status" value="1"/>
</dbReference>
<evidence type="ECO:0000256" key="9">
    <source>
        <dbReference type="ARBA" id="ARBA00023136"/>
    </source>
</evidence>
<dbReference type="Gene3D" id="3.90.550.50">
    <property type="match status" value="1"/>
</dbReference>
<keyword evidence="9 11" id="KW-0472">Membrane</keyword>
<evidence type="ECO:0000256" key="11">
    <source>
        <dbReference type="RuleBase" id="RU363063"/>
    </source>
</evidence>
<sequence length="409" mass="46997">MGCPKGKILKLCENVFATFVVLACVFTLLTSISSSKLYKRTRASSARKHGVLNEAKNSFRMAMENKQDNNMNPVPTTPSIPNVVENRPDPYIDPFHQWFSERNVVKYSAQGKHPVLPETEVINNKDVCNTDPVDILIYFQTRWDHFQRRSVLRETWASSKTFKDIHIRAIFVLGRSTAKEDQVKINNENLLYHDIIQGDFIDSIANLTMKSILAMKWINENCIQAKYILKADDDMFVNIFATIEYLISQIHDKKKVVMCHAKENDTSPIERDTRSKWYVPAHVFPGRKRFPRFCSGYATLFTADLVPQLYKASFSKPYFSVDDAYLFGLLMETIKDVTFFDIQDNMTLNQKSALEEYVGNGAIEHVACNAWEDGVLEKFWRATLSKLTKWSKTHANVSVVQKSRSDIMG</sequence>
<comment type="subcellular location">
    <subcellularLocation>
        <location evidence="1 11">Golgi apparatus membrane</location>
        <topology evidence="1 11">Single-pass type II membrane protein</topology>
    </subcellularLocation>
</comment>
<evidence type="ECO:0000256" key="3">
    <source>
        <dbReference type="ARBA" id="ARBA00022676"/>
    </source>
</evidence>